<reference evidence="1 2" key="1">
    <citation type="submission" date="2024-10" db="EMBL/GenBank/DDBJ databases">
        <title>The Natural Products Discovery Center: Release of the First 8490 Sequenced Strains for Exploring Actinobacteria Biosynthetic Diversity.</title>
        <authorList>
            <person name="Kalkreuter E."/>
            <person name="Kautsar S.A."/>
            <person name="Yang D."/>
            <person name="Bader C.D."/>
            <person name="Teijaro C.N."/>
            <person name="Fluegel L."/>
            <person name="Davis C.M."/>
            <person name="Simpson J.R."/>
            <person name="Lauterbach L."/>
            <person name="Steele A.D."/>
            <person name="Gui C."/>
            <person name="Meng S."/>
            <person name="Li G."/>
            <person name="Viehrig K."/>
            <person name="Ye F."/>
            <person name="Su P."/>
            <person name="Kiefer A.F."/>
            <person name="Nichols A."/>
            <person name="Cepeda A.J."/>
            <person name="Yan W."/>
            <person name="Fan B."/>
            <person name="Jiang Y."/>
            <person name="Adhikari A."/>
            <person name="Zheng C.-J."/>
            <person name="Schuster L."/>
            <person name="Cowan T.M."/>
            <person name="Smanski M.J."/>
            <person name="Chevrette M.G."/>
            <person name="De Carvalho L.P.S."/>
            <person name="Shen B."/>
        </authorList>
    </citation>
    <scope>NUCLEOTIDE SEQUENCE [LARGE SCALE GENOMIC DNA]</scope>
    <source>
        <strain evidence="1 2">NPDC049639</strain>
    </source>
</reference>
<keyword evidence="2" id="KW-1185">Reference proteome</keyword>
<organism evidence="1 2">
    <name type="scientific">Spongisporangium articulatum</name>
    <dbReference type="NCBI Taxonomy" id="3362603"/>
    <lineage>
        <taxon>Bacteria</taxon>
        <taxon>Bacillati</taxon>
        <taxon>Actinomycetota</taxon>
        <taxon>Actinomycetes</taxon>
        <taxon>Kineosporiales</taxon>
        <taxon>Kineosporiaceae</taxon>
        <taxon>Spongisporangium</taxon>
    </lineage>
</organism>
<evidence type="ECO:0000313" key="2">
    <source>
        <dbReference type="Proteomes" id="UP001612915"/>
    </source>
</evidence>
<evidence type="ECO:0008006" key="3">
    <source>
        <dbReference type="Google" id="ProtNLM"/>
    </source>
</evidence>
<gene>
    <name evidence="1" type="ORF">ACIB24_11150</name>
</gene>
<sequence>MSATVTDDELIGFVRGYVRDNGLVDEAEVDAITVTTTLDSLGLDSIGTAEMLLGARAELVAAGRISPDATLLDLPVVTTVGDLGGLLRALEG</sequence>
<dbReference type="EMBL" id="JBITLV010000003">
    <property type="protein sequence ID" value="MFI7587620.1"/>
    <property type="molecule type" value="Genomic_DNA"/>
</dbReference>
<accession>A0ABW8AMK3</accession>
<protein>
    <recommendedName>
        <fullName evidence="3">Acyl carrier protein</fullName>
    </recommendedName>
</protein>
<comment type="caution">
    <text evidence="1">The sequence shown here is derived from an EMBL/GenBank/DDBJ whole genome shotgun (WGS) entry which is preliminary data.</text>
</comment>
<dbReference type="Proteomes" id="UP001612915">
    <property type="component" value="Unassembled WGS sequence"/>
</dbReference>
<evidence type="ECO:0000313" key="1">
    <source>
        <dbReference type="EMBL" id="MFI7587620.1"/>
    </source>
</evidence>
<name>A0ABW8AMK3_9ACTN</name>
<dbReference type="RefSeq" id="WP_398279649.1">
    <property type="nucleotide sequence ID" value="NZ_JBITLV010000003.1"/>
</dbReference>
<proteinExistence type="predicted"/>